<accession>A0A344SCW4</accession>
<name>A0A344SCW4_SALER</name>
<dbReference type="AlphaFoldDB" id="A0A344SCW4"/>
<dbReference type="RefSeq" id="WP_023222585.1">
    <property type="nucleotide sequence ID" value="NZ_CP030219.1"/>
</dbReference>
<dbReference type="EMBL" id="RWAH01000025">
    <property type="protein sequence ID" value="MMS78885.1"/>
    <property type="molecule type" value="Genomic_DNA"/>
</dbReference>
<protein>
    <submittedName>
        <fullName evidence="3">DUF4224 domain-containing protein</fullName>
    </submittedName>
</protein>
<dbReference type="Proteomes" id="UP000839526">
    <property type="component" value="Unassembled WGS sequence"/>
</dbReference>
<dbReference type="Proteomes" id="UP000251994">
    <property type="component" value="Chromosome"/>
</dbReference>
<evidence type="ECO:0000313" key="3">
    <source>
        <dbReference type="EMBL" id="MMS78885.1"/>
    </source>
</evidence>
<feature type="domain" description="DUF4224" evidence="1">
    <location>
        <begin position="6"/>
        <end position="48"/>
    </location>
</feature>
<evidence type="ECO:0000313" key="4">
    <source>
        <dbReference type="Proteomes" id="UP000251994"/>
    </source>
</evidence>
<reference evidence="3" key="2">
    <citation type="submission" date="2018-10" db="EMBL/GenBank/DDBJ databases">
        <authorList>
            <consortium name="PulseNet: The National Subtyping Network for Foodborne Disease Surveillance"/>
            <person name="Tarr C.L."/>
            <person name="Trees E."/>
            <person name="Katz L.S."/>
            <person name="Carleton-Romer H.A."/>
            <person name="Stroika S."/>
            <person name="Kucerova Z."/>
            <person name="Roache K.F."/>
            <person name="Sabol A.L."/>
            <person name="Besser J."/>
            <person name="Gerner-Smidt P."/>
        </authorList>
    </citation>
    <scope>NUCLEOTIDE SEQUENCE [LARGE SCALE GENOMIC DNA]</scope>
    <source>
        <strain evidence="3">PNUSAS052121</strain>
    </source>
</reference>
<gene>
    <name evidence="2" type="ORF">CHC34_18230</name>
    <name evidence="3" type="ORF">D9O31_20745</name>
</gene>
<reference evidence="2 4" key="1">
    <citation type="submission" date="2018-06" db="EMBL/GenBank/DDBJ databases">
        <title>Completed Genome Sequences of 32 Strains from Various Serotypes of Salmonella enterica.</title>
        <authorList>
            <person name="Nash J.H.E."/>
            <person name="Robertson J."/>
            <person name="Bessonov K."/>
        </authorList>
    </citation>
    <scope>NUCLEOTIDE SEQUENCE [LARGE SCALE GENOMIC DNA]</scope>
    <source>
        <strain evidence="2 4">SA20021456</strain>
    </source>
</reference>
<evidence type="ECO:0000313" key="2">
    <source>
        <dbReference type="EMBL" id="AXD72703.1"/>
    </source>
</evidence>
<dbReference type="Pfam" id="PF13986">
    <property type="entry name" value="DUF4224"/>
    <property type="match status" value="1"/>
</dbReference>
<sequence>MYKFTLSPLEIAEITGYQRYTHQQRQLRCHGIPFTTDGKNRPIVLRKHLTPNMTELPKVDEYVETEPNFDAIYGKTTQESER</sequence>
<proteinExistence type="predicted"/>
<organism evidence="3">
    <name type="scientific">Salmonella enterica</name>
    <name type="common">Salmonella choleraesuis</name>
    <dbReference type="NCBI Taxonomy" id="28901"/>
    <lineage>
        <taxon>Bacteria</taxon>
        <taxon>Pseudomonadati</taxon>
        <taxon>Pseudomonadota</taxon>
        <taxon>Gammaproteobacteria</taxon>
        <taxon>Enterobacterales</taxon>
        <taxon>Enterobacteriaceae</taxon>
        <taxon>Salmonella</taxon>
    </lineage>
</organism>
<evidence type="ECO:0000259" key="1">
    <source>
        <dbReference type="Pfam" id="PF13986"/>
    </source>
</evidence>
<dbReference type="InterPro" id="IPR025319">
    <property type="entry name" value="DUF4224"/>
</dbReference>
<dbReference type="EMBL" id="CP030219">
    <property type="protein sequence ID" value="AXD72703.1"/>
    <property type="molecule type" value="Genomic_DNA"/>
</dbReference>